<evidence type="ECO:0000259" key="1">
    <source>
        <dbReference type="Pfam" id="PF00646"/>
    </source>
</evidence>
<dbReference type="KEGG" id="cit:102608164"/>
<dbReference type="AlphaFoldDB" id="A0A067E1X8"/>
<dbReference type="eggNOG" id="ENOG502QVG2">
    <property type="taxonomic scope" value="Eukaryota"/>
</dbReference>
<evidence type="ECO:0000313" key="3">
    <source>
        <dbReference type="EMBL" id="KDO45242.1"/>
    </source>
</evidence>
<dbReference type="SUPFAM" id="SSF117281">
    <property type="entry name" value="Kelch motif"/>
    <property type="match status" value="1"/>
</dbReference>
<protein>
    <submittedName>
        <fullName evidence="3">Uncharacterized protein</fullName>
    </submittedName>
</protein>
<dbReference type="Gene3D" id="2.120.10.80">
    <property type="entry name" value="Kelch-type beta propeller"/>
    <property type="match status" value="1"/>
</dbReference>
<dbReference type="GO" id="GO:0004842">
    <property type="term" value="F:ubiquitin-protein transferase activity"/>
    <property type="evidence" value="ECO:0000318"/>
    <property type="project" value="GO_Central"/>
</dbReference>
<organism evidence="3 4">
    <name type="scientific">Citrus sinensis</name>
    <name type="common">Sweet orange</name>
    <name type="synonym">Citrus aurantium var. sinensis</name>
    <dbReference type="NCBI Taxonomy" id="2711"/>
    <lineage>
        <taxon>Eukaryota</taxon>
        <taxon>Viridiplantae</taxon>
        <taxon>Streptophyta</taxon>
        <taxon>Embryophyta</taxon>
        <taxon>Tracheophyta</taxon>
        <taxon>Spermatophyta</taxon>
        <taxon>Magnoliopsida</taxon>
        <taxon>eudicotyledons</taxon>
        <taxon>Gunneridae</taxon>
        <taxon>Pentapetalae</taxon>
        <taxon>rosids</taxon>
        <taxon>malvids</taxon>
        <taxon>Sapindales</taxon>
        <taxon>Rutaceae</taxon>
        <taxon>Aurantioideae</taxon>
        <taxon>Citrus</taxon>
    </lineage>
</organism>
<dbReference type="InterPro" id="IPR015915">
    <property type="entry name" value="Kelch-typ_b-propeller"/>
</dbReference>
<dbReference type="InterPro" id="IPR006527">
    <property type="entry name" value="F-box-assoc_dom_typ1"/>
</dbReference>
<dbReference type="Proteomes" id="UP000027120">
    <property type="component" value="Unassembled WGS sequence"/>
</dbReference>
<dbReference type="Pfam" id="PF00646">
    <property type="entry name" value="F-box"/>
    <property type="match status" value="1"/>
</dbReference>
<dbReference type="PANTHER" id="PTHR31672:SF2">
    <property type="entry name" value="F-BOX DOMAIN-CONTAINING PROTEIN"/>
    <property type="match status" value="1"/>
</dbReference>
<sequence>MWSNLHLDVLANIFSFLSPDSLARAKSVCSHWHTCAKLYHLHSVSQHRRPAWFLALPTRNRGLCCYVHNPVSDKWHVLSLDFLPYPVRPVSSIGSFLLLRPINSTILQLVLCNPFTRQFRYLPLLNVSRTNPAVGIVMEGPAQHGPFPNFRIYVAGGMSDEPRGGATYESMVEMYDSRHDAWQIIGSMPVEFAVRLTVWTPNESVCTRGMLYWITSARAYSVIGFDIESNTWRELSAPMADRLEFATLVSRNQKLTLIGGTCGGDACVWELSEGGDDDIWCLIEKVPIEMGMRLSGGKASWGGTRCAAGNGAICLYREVGLGMIIWREDEDKRKWEWVWVGGCCLTGGKQVQNVPMRGVLLHPSLACACILNK</sequence>
<gene>
    <name evidence="3" type="ORF">CISIN_1g046684mg</name>
</gene>
<dbReference type="InterPro" id="IPR006652">
    <property type="entry name" value="Kelch_1"/>
</dbReference>
<dbReference type="SMART" id="SM00612">
    <property type="entry name" value="Kelch"/>
    <property type="match status" value="1"/>
</dbReference>
<dbReference type="InterPro" id="IPR050796">
    <property type="entry name" value="SCF_F-box_component"/>
</dbReference>
<dbReference type="PANTHER" id="PTHR31672">
    <property type="entry name" value="BNACNNG10540D PROTEIN"/>
    <property type="match status" value="1"/>
</dbReference>
<reference evidence="3 4" key="1">
    <citation type="submission" date="2014-04" db="EMBL/GenBank/DDBJ databases">
        <authorList>
            <consortium name="International Citrus Genome Consortium"/>
            <person name="Gmitter F."/>
            <person name="Chen C."/>
            <person name="Farmerie W."/>
            <person name="Harkins T."/>
            <person name="Desany B."/>
            <person name="Mohiuddin M."/>
            <person name="Kodira C."/>
            <person name="Borodovsky M."/>
            <person name="Lomsadze A."/>
            <person name="Burns P."/>
            <person name="Jenkins J."/>
            <person name="Prochnik S."/>
            <person name="Shu S."/>
            <person name="Chapman J."/>
            <person name="Pitluck S."/>
            <person name="Schmutz J."/>
            <person name="Rokhsar D."/>
        </authorList>
    </citation>
    <scope>NUCLEOTIDE SEQUENCE</scope>
</reference>
<accession>A0A067E1X8</accession>
<feature type="domain" description="F-box associated beta-propeller type 1" evidence="2">
    <location>
        <begin position="98"/>
        <end position="255"/>
    </location>
</feature>
<evidence type="ECO:0000259" key="2">
    <source>
        <dbReference type="Pfam" id="PF07734"/>
    </source>
</evidence>
<dbReference type="InterPro" id="IPR036047">
    <property type="entry name" value="F-box-like_dom_sf"/>
</dbReference>
<dbReference type="Pfam" id="PF07734">
    <property type="entry name" value="FBA_1"/>
    <property type="match status" value="1"/>
</dbReference>
<keyword evidence="4" id="KW-1185">Reference proteome</keyword>
<evidence type="ECO:0000313" key="4">
    <source>
        <dbReference type="Proteomes" id="UP000027120"/>
    </source>
</evidence>
<dbReference type="SMR" id="A0A067E1X8"/>
<dbReference type="SUPFAM" id="SSF81383">
    <property type="entry name" value="F-box domain"/>
    <property type="match status" value="1"/>
</dbReference>
<dbReference type="PaxDb" id="2711-XP_006465361.1"/>
<name>A0A067E1X8_CITSI</name>
<dbReference type="InterPro" id="IPR001810">
    <property type="entry name" value="F-box_dom"/>
</dbReference>
<dbReference type="EMBL" id="KK785268">
    <property type="protein sequence ID" value="KDO45242.1"/>
    <property type="molecule type" value="Genomic_DNA"/>
</dbReference>
<feature type="domain" description="F-box" evidence="1">
    <location>
        <begin position="2"/>
        <end position="38"/>
    </location>
</feature>
<dbReference type="STRING" id="2711.A0A067E1X8"/>
<dbReference type="GO" id="GO:0031146">
    <property type="term" value="P:SCF-dependent proteasomal ubiquitin-dependent protein catabolic process"/>
    <property type="evidence" value="ECO:0000318"/>
    <property type="project" value="GO_Central"/>
</dbReference>
<dbReference type="Gene3D" id="1.20.1280.50">
    <property type="match status" value="1"/>
</dbReference>
<proteinExistence type="predicted"/>